<evidence type="ECO:0008006" key="4">
    <source>
        <dbReference type="Google" id="ProtNLM"/>
    </source>
</evidence>
<evidence type="ECO:0000313" key="2">
    <source>
        <dbReference type="EMBL" id="EIN04318.1"/>
    </source>
</evidence>
<dbReference type="InterPro" id="IPR025659">
    <property type="entry name" value="Tubby-like_C"/>
</dbReference>
<comment type="similarity">
    <text evidence="1">Belongs to the LOR family.</text>
</comment>
<dbReference type="eggNOG" id="ENOG502QUU9">
    <property type="taxonomic scope" value="Eukaryota"/>
</dbReference>
<accession>R7S295</accession>
<dbReference type="Pfam" id="PF04525">
    <property type="entry name" value="LOR"/>
    <property type="match status" value="1"/>
</dbReference>
<dbReference type="OMA" id="LEMKGNW"/>
<dbReference type="SUPFAM" id="SSF54518">
    <property type="entry name" value="Tubby C-terminal domain-like"/>
    <property type="match status" value="1"/>
</dbReference>
<dbReference type="RefSeq" id="XP_007388461.1">
    <property type="nucleotide sequence ID" value="XM_007388399.1"/>
</dbReference>
<dbReference type="GeneID" id="18886542"/>
<evidence type="ECO:0000313" key="3">
    <source>
        <dbReference type="Proteomes" id="UP000054196"/>
    </source>
</evidence>
<sequence>MSLAPAPHAVGVFPAYSQHRGEVALKIREKKISLTGDDFDITDAANGAKIFHVDGKAFSLHGRKEISDAAGNHLFSLLKSHFHIHTTFHGKDPASDATIFTIKSSFSFGTKLTCSFHNPTTGRDEELVLKGDFFDRKAEITYNDVPVARIGRKFFNAGQLLFDDQTYILTVAPGVDLALLAAFCICLDEKSNDQK</sequence>
<dbReference type="PANTHER" id="PTHR31087">
    <property type="match status" value="1"/>
</dbReference>
<dbReference type="PANTHER" id="PTHR31087:SF161">
    <property type="entry name" value="TUBBY C 2 FAMILY PROTEIN"/>
    <property type="match status" value="1"/>
</dbReference>
<dbReference type="Proteomes" id="UP000054196">
    <property type="component" value="Unassembled WGS sequence"/>
</dbReference>
<proteinExistence type="inferred from homology"/>
<dbReference type="AlphaFoldDB" id="R7S295"/>
<dbReference type="KEGG" id="psq:PUNSTDRAFT_93048"/>
<dbReference type="InterPro" id="IPR038595">
    <property type="entry name" value="LOR_sf"/>
</dbReference>
<dbReference type="HOGENOM" id="CLU_063146_1_1_1"/>
<protein>
    <recommendedName>
        <fullName evidence="4">DUF567-domain-containing protein</fullName>
    </recommendedName>
</protein>
<gene>
    <name evidence="2" type="ORF">PUNSTDRAFT_93048</name>
</gene>
<reference evidence="3" key="1">
    <citation type="journal article" date="2012" name="Science">
        <title>The Paleozoic origin of enzymatic lignin decomposition reconstructed from 31 fungal genomes.</title>
        <authorList>
            <person name="Floudas D."/>
            <person name="Binder M."/>
            <person name="Riley R."/>
            <person name="Barry K."/>
            <person name="Blanchette R.A."/>
            <person name="Henrissat B."/>
            <person name="Martinez A.T."/>
            <person name="Otillar R."/>
            <person name="Spatafora J.W."/>
            <person name="Yadav J.S."/>
            <person name="Aerts A."/>
            <person name="Benoit I."/>
            <person name="Boyd A."/>
            <person name="Carlson A."/>
            <person name="Copeland A."/>
            <person name="Coutinho P.M."/>
            <person name="de Vries R.P."/>
            <person name="Ferreira P."/>
            <person name="Findley K."/>
            <person name="Foster B."/>
            <person name="Gaskell J."/>
            <person name="Glotzer D."/>
            <person name="Gorecki P."/>
            <person name="Heitman J."/>
            <person name="Hesse C."/>
            <person name="Hori C."/>
            <person name="Igarashi K."/>
            <person name="Jurgens J.A."/>
            <person name="Kallen N."/>
            <person name="Kersten P."/>
            <person name="Kohler A."/>
            <person name="Kuees U."/>
            <person name="Kumar T.K.A."/>
            <person name="Kuo A."/>
            <person name="LaButti K."/>
            <person name="Larrondo L.F."/>
            <person name="Lindquist E."/>
            <person name="Ling A."/>
            <person name="Lombard V."/>
            <person name="Lucas S."/>
            <person name="Lundell T."/>
            <person name="Martin R."/>
            <person name="McLaughlin D.J."/>
            <person name="Morgenstern I."/>
            <person name="Morin E."/>
            <person name="Murat C."/>
            <person name="Nagy L.G."/>
            <person name="Nolan M."/>
            <person name="Ohm R.A."/>
            <person name="Patyshakuliyeva A."/>
            <person name="Rokas A."/>
            <person name="Ruiz-Duenas F.J."/>
            <person name="Sabat G."/>
            <person name="Salamov A."/>
            <person name="Samejima M."/>
            <person name="Schmutz J."/>
            <person name="Slot J.C."/>
            <person name="St John F."/>
            <person name="Stenlid J."/>
            <person name="Sun H."/>
            <person name="Sun S."/>
            <person name="Syed K."/>
            <person name="Tsang A."/>
            <person name="Wiebenga A."/>
            <person name="Young D."/>
            <person name="Pisabarro A."/>
            <person name="Eastwood D.C."/>
            <person name="Martin F."/>
            <person name="Cullen D."/>
            <person name="Grigoriev I.V."/>
            <person name="Hibbett D.S."/>
        </authorList>
    </citation>
    <scope>NUCLEOTIDE SEQUENCE [LARGE SCALE GENOMIC DNA]</scope>
    <source>
        <strain evidence="3">HHB-11173 SS5</strain>
    </source>
</reference>
<dbReference type="EMBL" id="JH687555">
    <property type="protein sequence ID" value="EIN04318.1"/>
    <property type="molecule type" value="Genomic_DNA"/>
</dbReference>
<dbReference type="InterPro" id="IPR007612">
    <property type="entry name" value="LOR"/>
</dbReference>
<name>R7S295_PUNST</name>
<dbReference type="OrthoDB" id="97518at2759"/>
<keyword evidence="3" id="KW-1185">Reference proteome</keyword>
<dbReference type="Gene3D" id="2.40.160.200">
    <property type="entry name" value="LURP1-related"/>
    <property type="match status" value="1"/>
</dbReference>
<organism evidence="2 3">
    <name type="scientific">Punctularia strigosozonata (strain HHB-11173)</name>
    <name type="common">White-rot fungus</name>
    <dbReference type="NCBI Taxonomy" id="741275"/>
    <lineage>
        <taxon>Eukaryota</taxon>
        <taxon>Fungi</taxon>
        <taxon>Dikarya</taxon>
        <taxon>Basidiomycota</taxon>
        <taxon>Agaricomycotina</taxon>
        <taxon>Agaricomycetes</taxon>
        <taxon>Corticiales</taxon>
        <taxon>Punctulariaceae</taxon>
        <taxon>Punctularia</taxon>
    </lineage>
</organism>
<evidence type="ECO:0000256" key="1">
    <source>
        <dbReference type="ARBA" id="ARBA00005437"/>
    </source>
</evidence>